<dbReference type="Proteomes" id="UP000600449">
    <property type="component" value="Unassembled WGS sequence"/>
</dbReference>
<sequence>MGVRRGESERGAFGLNGDRTLADARRPAVDGGNHCELLVLQDSNGQAAGVAPTTLAAALRSGHRIWRRGHKARDGSQIVHAGQKNKSAGALTAPLPAIMVKA</sequence>
<proteinExistence type="predicted"/>
<dbReference type="AlphaFoldDB" id="A0A917V5C6"/>
<evidence type="ECO:0000313" key="1">
    <source>
        <dbReference type="EMBL" id="GGK38910.1"/>
    </source>
</evidence>
<organism evidence="1 2">
    <name type="scientific">Salinarimonas ramus</name>
    <dbReference type="NCBI Taxonomy" id="690164"/>
    <lineage>
        <taxon>Bacteria</taxon>
        <taxon>Pseudomonadati</taxon>
        <taxon>Pseudomonadota</taxon>
        <taxon>Alphaproteobacteria</taxon>
        <taxon>Hyphomicrobiales</taxon>
        <taxon>Salinarimonadaceae</taxon>
        <taxon>Salinarimonas</taxon>
    </lineage>
</organism>
<dbReference type="EMBL" id="BMMF01000007">
    <property type="protein sequence ID" value="GGK38910.1"/>
    <property type="molecule type" value="Genomic_DNA"/>
</dbReference>
<gene>
    <name evidence="1" type="ORF">GCM10011322_27490</name>
</gene>
<name>A0A917V5C6_9HYPH</name>
<protein>
    <submittedName>
        <fullName evidence="1">Uncharacterized protein</fullName>
    </submittedName>
</protein>
<reference evidence="1 2" key="1">
    <citation type="journal article" date="2014" name="Int. J. Syst. Evol. Microbiol.">
        <title>Complete genome sequence of Corynebacterium casei LMG S-19264T (=DSM 44701T), isolated from a smear-ripened cheese.</title>
        <authorList>
            <consortium name="US DOE Joint Genome Institute (JGI-PGF)"/>
            <person name="Walter F."/>
            <person name="Albersmeier A."/>
            <person name="Kalinowski J."/>
            <person name="Ruckert C."/>
        </authorList>
    </citation>
    <scope>NUCLEOTIDE SEQUENCE [LARGE SCALE GENOMIC DNA]</scope>
    <source>
        <strain evidence="1 2">CGMCC 1.9161</strain>
    </source>
</reference>
<accession>A0A917V5C6</accession>
<comment type="caution">
    <text evidence="1">The sequence shown here is derived from an EMBL/GenBank/DDBJ whole genome shotgun (WGS) entry which is preliminary data.</text>
</comment>
<evidence type="ECO:0000313" key="2">
    <source>
        <dbReference type="Proteomes" id="UP000600449"/>
    </source>
</evidence>
<keyword evidence="2" id="KW-1185">Reference proteome</keyword>